<dbReference type="EMBL" id="LR798433">
    <property type="protein sequence ID" value="CAB5231586.1"/>
    <property type="molecule type" value="Genomic_DNA"/>
</dbReference>
<evidence type="ECO:0000313" key="5">
    <source>
        <dbReference type="EMBL" id="CAB4193134.1"/>
    </source>
</evidence>
<dbReference type="EMBL" id="LR797196">
    <property type="protein sequence ID" value="CAB4193134.1"/>
    <property type="molecule type" value="Genomic_DNA"/>
</dbReference>
<reference evidence="4" key="1">
    <citation type="submission" date="2020-05" db="EMBL/GenBank/DDBJ databases">
        <authorList>
            <person name="Chiriac C."/>
            <person name="Salcher M."/>
            <person name="Ghai R."/>
            <person name="Kavagutti S V."/>
        </authorList>
    </citation>
    <scope>NUCLEOTIDE SEQUENCE</scope>
</reference>
<accession>A0A6J5R8Y1</accession>
<organism evidence="4">
    <name type="scientific">uncultured Caudovirales phage</name>
    <dbReference type="NCBI Taxonomy" id="2100421"/>
    <lineage>
        <taxon>Viruses</taxon>
        <taxon>Duplodnaviria</taxon>
        <taxon>Heunggongvirae</taxon>
        <taxon>Uroviricota</taxon>
        <taxon>Caudoviricetes</taxon>
        <taxon>Peduoviridae</taxon>
        <taxon>Maltschvirus</taxon>
        <taxon>Maltschvirus maltsch</taxon>
    </lineage>
</organism>
<evidence type="ECO:0000313" key="3">
    <source>
        <dbReference type="EMBL" id="CAB4179171.1"/>
    </source>
</evidence>
<dbReference type="EMBL" id="LR796798">
    <property type="protein sequence ID" value="CAB4167018.1"/>
    <property type="molecule type" value="Genomic_DNA"/>
</dbReference>
<evidence type="ECO:0000313" key="4">
    <source>
        <dbReference type="EMBL" id="CAB4189085.1"/>
    </source>
</evidence>
<protein>
    <submittedName>
        <fullName evidence="4">Uncharacterized protein</fullName>
    </submittedName>
</protein>
<dbReference type="EMBL" id="LR797132">
    <property type="protein sequence ID" value="CAB4189085.1"/>
    <property type="molecule type" value="Genomic_DNA"/>
</dbReference>
<dbReference type="EMBL" id="LR796979">
    <property type="protein sequence ID" value="CAB4179171.1"/>
    <property type="molecule type" value="Genomic_DNA"/>
</dbReference>
<evidence type="ECO:0000313" key="6">
    <source>
        <dbReference type="EMBL" id="CAB5231586.1"/>
    </source>
</evidence>
<gene>
    <name evidence="3" type="ORF">UFOVP1034_41</name>
    <name evidence="4" type="ORF">UFOVP1177_41</name>
    <name evidence="5" type="ORF">UFOVP1243_28</name>
    <name evidence="6" type="ORF">UFOVP1581_117</name>
    <name evidence="1" type="ORF">UFOVP854_117</name>
    <name evidence="2" type="ORF">UFOVP964_117</name>
</gene>
<evidence type="ECO:0000313" key="2">
    <source>
        <dbReference type="EMBL" id="CAB4175068.1"/>
    </source>
</evidence>
<sequence length="68" mass="7716">MTHDELLAEIDDNFSQCGDDCESCRRDNAPWFALRAVVKLHKPDVFNHCGVCNSYLCETIQAIEKELG</sequence>
<evidence type="ECO:0000313" key="1">
    <source>
        <dbReference type="EMBL" id="CAB4167018.1"/>
    </source>
</evidence>
<proteinExistence type="predicted"/>
<dbReference type="EMBL" id="LR796924">
    <property type="protein sequence ID" value="CAB4175068.1"/>
    <property type="molecule type" value="Genomic_DNA"/>
</dbReference>
<name>A0A6J5R8Y1_9CAUD</name>